<dbReference type="EMBL" id="SWLB01000009">
    <property type="protein sequence ID" value="KAF3334689.1"/>
    <property type="molecule type" value="Genomic_DNA"/>
</dbReference>
<comment type="similarity">
    <text evidence="1">Belongs to the glycosyltransferase 64 family.</text>
</comment>
<evidence type="ECO:0000259" key="4">
    <source>
        <dbReference type="Pfam" id="PF09258"/>
    </source>
</evidence>
<sequence length="91" mass="9945">MISSTEAQAVNSTTNDAHLGGFLLFFWLAVARWSEAIKEVKAVIMPGLSRFVVKSFNMSTSKNHTDCEDIAMSFFVANVTGSPSIWVQGKS</sequence>
<name>A0A833R3K4_9POAL</name>
<dbReference type="Pfam" id="PF09258">
    <property type="entry name" value="Glyco_transf_64"/>
    <property type="match status" value="1"/>
</dbReference>
<protein>
    <submittedName>
        <fullName evidence="5">Exostosin-2 isoform X2</fullName>
    </submittedName>
</protein>
<accession>A0A833R3K4</accession>
<reference evidence="5" key="1">
    <citation type="submission" date="2020-01" db="EMBL/GenBank/DDBJ databases">
        <title>Genome sequence of Kobresia littledalei, the first chromosome-level genome in the family Cyperaceae.</title>
        <authorList>
            <person name="Qu G."/>
        </authorList>
    </citation>
    <scope>NUCLEOTIDE SEQUENCE</scope>
    <source>
        <strain evidence="5">C.B.Clarke</strain>
        <tissue evidence="5">Leaf</tissue>
    </source>
</reference>
<keyword evidence="6" id="KW-1185">Reference proteome</keyword>
<evidence type="ECO:0000256" key="2">
    <source>
        <dbReference type="ARBA" id="ARBA00022679"/>
    </source>
</evidence>
<evidence type="ECO:0000313" key="5">
    <source>
        <dbReference type="EMBL" id="KAF3334689.1"/>
    </source>
</evidence>
<proteinExistence type="inferred from homology"/>
<keyword evidence="3" id="KW-1015">Disulfide bond</keyword>
<dbReference type="GO" id="GO:0016757">
    <property type="term" value="F:glycosyltransferase activity"/>
    <property type="evidence" value="ECO:0007669"/>
    <property type="project" value="InterPro"/>
</dbReference>
<feature type="domain" description="Glycosyl transferase 64" evidence="4">
    <location>
        <begin position="62"/>
        <end position="88"/>
    </location>
</feature>
<comment type="caution">
    <text evidence="5">The sequence shown here is derived from an EMBL/GenBank/DDBJ whole genome shotgun (WGS) entry which is preliminary data.</text>
</comment>
<dbReference type="GO" id="GO:0016020">
    <property type="term" value="C:membrane"/>
    <property type="evidence" value="ECO:0007669"/>
    <property type="project" value="InterPro"/>
</dbReference>
<dbReference type="AlphaFoldDB" id="A0A833R3K4"/>
<keyword evidence="2" id="KW-0808">Transferase</keyword>
<dbReference type="InterPro" id="IPR029044">
    <property type="entry name" value="Nucleotide-diphossugar_trans"/>
</dbReference>
<organism evidence="5 6">
    <name type="scientific">Carex littledalei</name>
    <dbReference type="NCBI Taxonomy" id="544730"/>
    <lineage>
        <taxon>Eukaryota</taxon>
        <taxon>Viridiplantae</taxon>
        <taxon>Streptophyta</taxon>
        <taxon>Embryophyta</taxon>
        <taxon>Tracheophyta</taxon>
        <taxon>Spermatophyta</taxon>
        <taxon>Magnoliopsida</taxon>
        <taxon>Liliopsida</taxon>
        <taxon>Poales</taxon>
        <taxon>Cyperaceae</taxon>
        <taxon>Cyperoideae</taxon>
        <taxon>Cariceae</taxon>
        <taxon>Carex</taxon>
        <taxon>Carex subgen. Euthyceras</taxon>
    </lineage>
</organism>
<gene>
    <name evidence="5" type="ORF">FCM35_KLT21293</name>
</gene>
<dbReference type="InterPro" id="IPR015338">
    <property type="entry name" value="GT64_dom"/>
</dbReference>
<dbReference type="OrthoDB" id="529367at2759"/>
<dbReference type="Gene3D" id="3.90.550.10">
    <property type="entry name" value="Spore Coat Polysaccharide Biosynthesis Protein SpsA, Chain A"/>
    <property type="match status" value="1"/>
</dbReference>
<dbReference type="Proteomes" id="UP000623129">
    <property type="component" value="Unassembled WGS sequence"/>
</dbReference>
<evidence type="ECO:0000256" key="3">
    <source>
        <dbReference type="ARBA" id="ARBA00023157"/>
    </source>
</evidence>
<evidence type="ECO:0000313" key="6">
    <source>
        <dbReference type="Proteomes" id="UP000623129"/>
    </source>
</evidence>
<evidence type="ECO:0000256" key="1">
    <source>
        <dbReference type="ARBA" id="ARBA00008700"/>
    </source>
</evidence>